<evidence type="ECO:0000313" key="2">
    <source>
        <dbReference type="EMBL" id="CEN47443.1"/>
    </source>
</evidence>
<proteinExistence type="predicted"/>
<dbReference type="InterPro" id="IPR020103">
    <property type="entry name" value="PsdUridine_synth_cat_dom_sf"/>
</dbReference>
<dbReference type="Proteomes" id="UP000039370">
    <property type="component" value="Unassembled WGS sequence"/>
</dbReference>
<protein>
    <submittedName>
        <fullName evidence="2">Uncharacterized protein</fullName>
    </submittedName>
</protein>
<dbReference type="GO" id="GO:0140098">
    <property type="term" value="F:catalytic activity, acting on RNA"/>
    <property type="evidence" value="ECO:0007669"/>
    <property type="project" value="UniProtKB-ARBA"/>
</dbReference>
<accession>A0A0B7IBX1</accession>
<dbReference type="AlphaFoldDB" id="A0A0B7IBX1"/>
<evidence type="ECO:0000313" key="3">
    <source>
        <dbReference type="Proteomes" id="UP000039370"/>
    </source>
</evidence>
<organism evidence="2 3">
    <name type="scientific">Capnocytophaga canimorsus</name>
    <dbReference type="NCBI Taxonomy" id="28188"/>
    <lineage>
        <taxon>Bacteria</taxon>
        <taxon>Pseudomonadati</taxon>
        <taxon>Bacteroidota</taxon>
        <taxon>Flavobacteriia</taxon>
        <taxon>Flavobacteriales</taxon>
        <taxon>Flavobacteriaceae</taxon>
        <taxon>Capnocytophaga</taxon>
    </lineage>
</organism>
<sequence length="63" mass="7714">MRYFIEFSYNGKNYHGWQNQPNAISVQQVVGKCTYYAFARKNRNCRCWSHRQWSTRQTNVRSF</sequence>
<name>A0A0B7IBX1_9FLAO</name>
<dbReference type="GO" id="GO:0009982">
    <property type="term" value="F:pseudouridine synthase activity"/>
    <property type="evidence" value="ECO:0007669"/>
    <property type="project" value="InterPro"/>
</dbReference>
<gene>
    <name evidence="2" type="ORF">CCAN11_1430006</name>
</gene>
<dbReference type="SUPFAM" id="SSF55120">
    <property type="entry name" value="Pseudouridine synthase"/>
    <property type="match status" value="1"/>
</dbReference>
<dbReference type="InterPro" id="IPR020094">
    <property type="entry name" value="TruA/RsuA/RluB/E/F_N"/>
</dbReference>
<dbReference type="GO" id="GO:0003723">
    <property type="term" value="F:RNA binding"/>
    <property type="evidence" value="ECO:0007669"/>
    <property type="project" value="InterPro"/>
</dbReference>
<dbReference type="GO" id="GO:0001522">
    <property type="term" value="P:pseudouridine synthesis"/>
    <property type="evidence" value="ECO:0007669"/>
    <property type="project" value="InterPro"/>
</dbReference>
<dbReference type="GO" id="GO:0006396">
    <property type="term" value="P:RNA processing"/>
    <property type="evidence" value="ECO:0007669"/>
    <property type="project" value="UniProtKB-ARBA"/>
</dbReference>
<dbReference type="Gene3D" id="3.30.70.580">
    <property type="entry name" value="Pseudouridine synthase I, catalytic domain, N-terminal subdomain"/>
    <property type="match status" value="1"/>
</dbReference>
<dbReference type="EMBL" id="CDOK01000050">
    <property type="protein sequence ID" value="CEN47443.1"/>
    <property type="molecule type" value="Genomic_DNA"/>
</dbReference>
<keyword evidence="1" id="KW-0413">Isomerase</keyword>
<reference evidence="3" key="1">
    <citation type="submission" date="2015-01" db="EMBL/GenBank/DDBJ databases">
        <authorList>
            <person name="MANFREDI Pablo"/>
        </authorList>
    </citation>
    <scope>NUCLEOTIDE SEQUENCE [LARGE SCALE GENOMIC DNA]</scope>
    <source>
        <strain evidence="3">Cc11</strain>
    </source>
</reference>
<evidence type="ECO:0000256" key="1">
    <source>
        <dbReference type="ARBA" id="ARBA00023235"/>
    </source>
</evidence>